<feature type="region of interest" description="Disordered" evidence="1">
    <location>
        <begin position="104"/>
        <end position="127"/>
    </location>
</feature>
<dbReference type="RefSeq" id="WP_133221664.1">
    <property type="nucleotide sequence ID" value="NZ_NRSG01000265.1"/>
</dbReference>
<comment type="caution">
    <text evidence="2">The sequence shown here is derived from an EMBL/GenBank/DDBJ whole genome shotgun (WGS) entry which is preliminary data.</text>
</comment>
<evidence type="ECO:0000313" key="2">
    <source>
        <dbReference type="EMBL" id="MBK1661198.1"/>
    </source>
</evidence>
<sequence>MNRLRRHRRSGQRSTGKTVVNRKCYLLIDFISMLLAVSVPAVNVQDCSGAAPLRHQARRLFLFFQRIIGDAGCHEPMMAAANVHTGAWKIETVRRCDHRLARDFGDTAASPPPSSGMSRSMLRTADL</sequence>
<evidence type="ECO:0000256" key="1">
    <source>
        <dbReference type="SAM" id="MobiDB-lite"/>
    </source>
</evidence>
<name>A0ABS1D3F2_9PROT</name>
<proteinExistence type="predicted"/>
<dbReference type="EMBL" id="NRSG01000265">
    <property type="protein sequence ID" value="MBK1661198.1"/>
    <property type="molecule type" value="Genomic_DNA"/>
</dbReference>
<keyword evidence="3" id="KW-1185">Reference proteome</keyword>
<dbReference type="Proteomes" id="UP000697995">
    <property type="component" value="Unassembled WGS sequence"/>
</dbReference>
<reference evidence="2 3" key="1">
    <citation type="journal article" date="2020" name="Microorganisms">
        <title>Osmotic Adaptation and Compatible Solute Biosynthesis of Phototrophic Bacteria as Revealed from Genome Analyses.</title>
        <authorList>
            <person name="Imhoff J.F."/>
            <person name="Rahn T."/>
            <person name="Kunzel S."/>
            <person name="Keller A."/>
            <person name="Neulinger S.C."/>
        </authorList>
    </citation>
    <scope>NUCLEOTIDE SEQUENCE [LARGE SCALE GENOMIC DNA]</scope>
    <source>
        <strain evidence="2 3">DSM 15382</strain>
    </source>
</reference>
<accession>A0ABS1D3F2</accession>
<evidence type="ECO:0000313" key="3">
    <source>
        <dbReference type="Proteomes" id="UP000697995"/>
    </source>
</evidence>
<organism evidence="2 3">
    <name type="scientific">Paracraurococcus ruber</name>
    <dbReference type="NCBI Taxonomy" id="77675"/>
    <lineage>
        <taxon>Bacteria</taxon>
        <taxon>Pseudomonadati</taxon>
        <taxon>Pseudomonadota</taxon>
        <taxon>Alphaproteobacteria</taxon>
        <taxon>Acetobacterales</taxon>
        <taxon>Roseomonadaceae</taxon>
        <taxon>Paracraurococcus</taxon>
    </lineage>
</organism>
<protein>
    <submittedName>
        <fullName evidence="2">Uncharacterized protein</fullName>
    </submittedName>
</protein>
<gene>
    <name evidence="2" type="ORF">CKO45_23590</name>
</gene>